<gene>
    <name evidence="1" type="ORF">F2Q68_00028745</name>
</gene>
<organism evidence="1 2">
    <name type="scientific">Brassica cretica</name>
    <name type="common">Mustard</name>
    <dbReference type="NCBI Taxonomy" id="69181"/>
    <lineage>
        <taxon>Eukaryota</taxon>
        <taxon>Viridiplantae</taxon>
        <taxon>Streptophyta</taxon>
        <taxon>Embryophyta</taxon>
        <taxon>Tracheophyta</taxon>
        <taxon>Spermatophyta</taxon>
        <taxon>Magnoliopsida</taxon>
        <taxon>eudicotyledons</taxon>
        <taxon>Gunneridae</taxon>
        <taxon>Pentapetalae</taxon>
        <taxon>rosids</taxon>
        <taxon>malvids</taxon>
        <taxon>Brassicales</taxon>
        <taxon>Brassicaceae</taxon>
        <taxon>Brassiceae</taxon>
        <taxon>Brassica</taxon>
    </lineage>
</organism>
<comment type="caution">
    <text evidence="1">The sequence shown here is derived from an EMBL/GenBank/DDBJ whole genome shotgun (WGS) entry which is preliminary data.</text>
</comment>
<name>A0A8S9GEQ9_BRACR</name>
<evidence type="ECO:0000313" key="2">
    <source>
        <dbReference type="Proteomes" id="UP000712281"/>
    </source>
</evidence>
<dbReference type="AlphaFoldDB" id="A0A8S9GEQ9"/>
<accession>A0A8S9GEQ9</accession>
<reference evidence="1" key="1">
    <citation type="submission" date="2019-12" db="EMBL/GenBank/DDBJ databases">
        <title>Genome sequencing and annotation of Brassica cretica.</title>
        <authorList>
            <person name="Studholme D.J."/>
            <person name="Sarris P.F."/>
        </authorList>
    </citation>
    <scope>NUCLEOTIDE SEQUENCE</scope>
    <source>
        <strain evidence="1">PFS-001/15</strain>
        <tissue evidence="1">Leaf</tissue>
    </source>
</reference>
<protein>
    <submittedName>
        <fullName evidence="1">Uncharacterized protein</fullName>
    </submittedName>
</protein>
<proteinExistence type="predicted"/>
<sequence length="150" mass="17297">MNQDLPVWFTESIRFNLPAASDACVESKAHHNKVAAAKQFNLPAASDACVGSKAHHNKIPEAETLTVHPRIQRNKMIKLCAKYCRRGFTSVASSFKHGWEEQNKVVLGFVFMGGWFGQSIINAYKRREHWLRVHKFLEDEEKRIRGEIYR</sequence>
<evidence type="ECO:0000313" key="1">
    <source>
        <dbReference type="EMBL" id="KAF2543859.1"/>
    </source>
</evidence>
<dbReference type="Proteomes" id="UP000712281">
    <property type="component" value="Unassembled WGS sequence"/>
</dbReference>
<dbReference type="EMBL" id="QGKW02002005">
    <property type="protein sequence ID" value="KAF2543859.1"/>
    <property type="molecule type" value="Genomic_DNA"/>
</dbReference>